<evidence type="ECO:0000256" key="1">
    <source>
        <dbReference type="SAM" id="Coils"/>
    </source>
</evidence>
<dbReference type="RefSeq" id="WP_148579214.1">
    <property type="nucleotide sequence ID" value="NZ_JAVEUW010000040.1"/>
</dbReference>
<dbReference type="InterPro" id="IPR016924">
    <property type="entry name" value="UCP029543"/>
</dbReference>
<feature type="transmembrane region" description="Helical" evidence="2">
    <location>
        <begin position="98"/>
        <end position="121"/>
    </location>
</feature>
<dbReference type="NCBIfam" id="NF033919">
    <property type="entry name" value="PA2779_fam"/>
    <property type="match status" value="1"/>
</dbReference>
<keyword evidence="2" id="KW-0472">Membrane</keyword>
<proteinExistence type="predicted"/>
<keyword evidence="2" id="KW-1133">Transmembrane helix</keyword>
<accession>A0A6C2CXZ4</accession>
<dbReference type="OrthoDB" id="7651521at2"/>
<name>A0A6C2CXZ4_9RHOO</name>
<keyword evidence="2" id="KW-0812">Transmembrane</keyword>
<protein>
    <recommendedName>
        <fullName evidence="6">PA2779 family protein</fullName>
    </recommendedName>
</protein>
<feature type="chain" id="PRO_5025330753" description="PA2779 family protein" evidence="3">
    <location>
        <begin position="21"/>
        <end position="131"/>
    </location>
</feature>
<comment type="caution">
    <text evidence="4">The sequence shown here is derived from an EMBL/GenBank/DDBJ whole genome shotgun (WGS) entry which is preliminary data.</text>
</comment>
<dbReference type="EMBL" id="SDKK01000009">
    <property type="protein sequence ID" value="TYC58514.1"/>
    <property type="molecule type" value="Genomic_DNA"/>
</dbReference>
<feature type="coiled-coil region" evidence="1">
    <location>
        <begin position="57"/>
        <end position="84"/>
    </location>
</feature>
<evidence type="ECO:0000256" key="2">
    <source>
        <dbReference type="SAM" id="Phobius"/>
    </source>
</evidence>
<sequence>MKRFKQILAATLIVSTTHVAFVQTAQATMIGTEQVAQGAASRSGQDARNHLNDMFSRADVQARLENLGVNAADARDRVAALTDEDAARLSEQIDKAPAGGFIEVIIFIFLVLLLTDILGFTKVFPFTRSIR</sequence>
<feature type="signal peptide" evidence="3">
    <location>
        <begin position="1"/>
        <end position="20"/>
    </location>
</feature>
<dbReference type="Proteomes" id="UP000389128">
    <property type="component" value="Unassembled WGS sequence"/>
</dbReference>
<dbReference type="Pfam" id="PF20332">
    <property type="entry name" value="DUF6627"/>
    <property type="match status" value="1"/>
</dbReference>
<reference evidence="4 5" key="1">
    <citation type="submission" date="2019-01" db="EMBL/GenBank/DDBJ databases">
        <title>Zoogloea oleivorans genome sequencing and assembly.</title>
        <authorList>
            <person name="Tancsics A."/>
            <person name="Farkas M."/>
            <person name="Kriszt B."/>
            <person name="Maroti G."/>
            <person name="Horvath B."/>
        </authorList>
    </citation>
    <scope>NUCLEOTIDE SEQUENCE [LARGE SCALE GENOMIC DNA]</scope>
    <source>
        <strain evidence="4 5">Buc</strain>
    </source>
</reference>
<dbReference type="InterPro" id="IPR046735">
    <property type="entry name" value="PA2779-like"/>
</dbReference>
<keyword evidence="3" id="KW-0732">Signal</keyword>
<evidence type="ECO:0000256" key="3">
    <source>
        <dbReference type="SAM" id="SignalP"/>
    </source>
</evidence>
<evidence type="ECO:0008006" key="6">
    <source>
        <dbReference type="Google" id="ProtNLM"/>
    </source>
</evidence>
<evidence type="ECO:0000313" key="4">
    <source>
        <dbReference type="EMBL" id="TYC58514.1"/>
    </source>
</evidence>
<keyword evidence="1" id="KW-0175">Coiled coil</keyword>
<dbReference type="AlphaFoldDB" id="A0A6C2CXZ4"/>
<keyword evidence="5" id="KW-1185">Reference proteome</keyword>
<gene>
    <name evidence="4" type="ORF">ETQ85_11600</name>
</gene>
<organism evidence="4 5">
    <name type="scientific">Zoogloea oleivorans</name>
    <dbReference type="NCBI Taxonomy" id="1552750"/>
    <lineage>
        <taxon>Bacteria</taxon>
        <taxon>Pseudomonadati</taxon>
        <taxon>Pseudomonadota</taxon>
        <taxon>Betaproteobacteria</taxon>
        <taxon>Rhodocyclales</taxon>
        <taxon>Zoogloeaceae</taxon>
        <taxon>Zoogloea</taxon>
    </lineage>
</organism>
<dbReference type="PIRSF" id="PIRSF029543">
    <property type="entry name" value="UCP029543"/>
    <property type="match status" value="1"/>
</dbReference>
<evidence type="ECO:0000313" key="5">
    <source>
        <dbReference type="Proteomes" id="UP000389128"/>
    </source>
</evidence>